<dbReference type="PANTHER" id="PTHR14881">
    <property type="entry name" value="LISH DOMAIN-CONTAINING PROTEIN ARMC9"/>
    <property type="match status" value="1"/>
</dbReference>
<dbReference type="Pfam" id="PF23138">
    <property type="entry name" value="CTLH_Armc9"/>
    <property type="match status" value="1"/>
</dbReference>
<dbReference type="InterPro" id="IPR056327">
    <property type="entry name" value="ARMC9_CTLH-like_dom"/>
</dbReference>
<comment type="caution">
    <text evidence="3">The sequence shown here is derived from an EMBL/GenBank/DDBJ whole genome shotgun (WGS) entry which is preliminary data.</text>
</comment>
<evidence type="ECO:0000256" key="1">
    <source>
        <dbReference type="SAM" id="MobiDB-lite"/>
    </source>
</evidence>
<name>A0AA35R4I5_GEOBA</name>
<feature type="region of interest" description="Disordered" evidence="1">
    <location>
        <begin position="322"/>
        <end position="382"/>
    </location>
</feature>
<feature type="compositionally biased region" description="Pro residues" evidence="1">
    <location>
        <begin position="326"/>
        <end position="338"/>
    </location>
</feature>
<evidence type="ECO:0000259" key="2">
    <source>
        <dbReference type="Pfam" id="PF23138"/>
    </source>
</evidence>
<evidence type="ECO:0000313" key="3">
    <source>
        <dbReference type="EMBL" id="CAI8002831.1"/>
    </source>
</evidence>
<gene>
    <name evidence="3" type="ORF">GBAR_LOCUS3494</name>
</gene>
<dbReference type="InterPro" id="IPR006594">
    <property type="entry name" value="LisH"/>
</dbReference>
<proteinExistence type="predicted"/>
<dbReference type="PROSITE" id="PS50896">
    <property type="entry name" value="LISH"/>
    <property type="match status" value="1"/>
</dbReference>
<dbReference type="GO" id="GO:0036064">
    <property type="term" value="C:ciliary basal body"/>
    <property type="evidence" value="ECO:0007669"/>
    <property type="project" value="InterPro"/>
</dbReference>
<sequence length="382" mass="42813">MATEEGVDKELAAIISEYLTSRGYLQTVAAFQTESRRRPKRAPPTQTTALQRDFIVAFECGKRETFFKLWNGNVPQETLERDQTCQNLEFNLSVYFAIYPIRTGTGDRTRSLHQFTGYLSTRSTVLSKNPELSAYYALPYVPDPTSHPSFKKLFTESWSSDLKSRLLHFLKLSLKGASQQPVLLSLYLTNKVSPTSEGSAQEVVLLREQLADSRRHYSERLAEIQDSYHTLVGIALELLDTLESAIAGRQVTPESIQNICSRLFGSSLPDAVASGRHQAWNCHLHPATVCHFHERQVHSFSFLYPLSFLSPFSSRSVYRLQSVSTPRPPSPPPSPSLPALPGLTRQHPDSAHPHRADLVKSHTPSSSTARFPPTKKHAAVQQ</sequence>
<organism evidence="3 4">
    <name type="scientific">Geodia barretti</name>
    <name type="common">Barrett's horny sponge</name>
    <dbReference type="NCBI Taxonomy" id="519541"/>
    <lineage>
        <taxon>Eukaryota</taxon>
        <taxon>Metazoa</taxon>
        <taxon>Porifera</taxon>
        <taxon>Demospongiae</taxon>
        <taxon>Heteroscleromorpha</taxon>
        <taxon>Tetractinellida</taxon>
        <taxon>Astrophorina</taxon>
        <taxon>Geodiidae</taxon>
        <taxon>Geodia</taxon>
    </lineage>
</organism>
<protein>
    <submittedName>
        <fullName evidence="3">LisH domain-containing protein ARMC9</fullName>
    </submittedName>
</protein>
<dbReference type="Proteomes" id="UP001174909">
    <property type="component" value="Unassembled WGS sequence"/>
</dbReference>
<feature type="compositionally biased region" description="Basic residues" evidence="1">
    <location>
        <begin position="373"/>
        <end position="382"/>
    </location>
</feature>
<reference evidence="3" key="1">
    <citation type="submission" date="2023-03" db="EMBL/GenBank/DDBJ databases">
        <authorList>
            <person name="Steffen K."/>
            <person name="Cardenas P."/>
        </authorList>
    </citation>
    <scope>NUCLEOTIDE SEQUENCE</scope>
</reference>
<evidence type="ECO:0000313" key="4">
    <source>
        <dbReference type="Proteomes" id="UP001174909"/>
    </source>
</evidence>
<dbReference type="AlphaFoldDB" id="A0AA35R4I5"/>
<dbReference type="GO" id="GO:0097542">
    <property type="term" value="C:ciliary tip"/>
    <property type="evidence" value="ECO:0007669"/>
    <property type="project" value="TreeGrafter"/>
</dbReference>
<dbReference type="GO" id="GO:0060271">
    <property type="term" value="P:cilium assembly"/>
    <property type="evidence" value="ECO:0007669"/>
    <property type="project" value="InterPro"/>
</dbReference>
<feature type="compositionally biased region" description="Basic and acidic residues" evidence="1">
    <location>
        <begin position="346"/>
        <end position="360"/>
    </location>
</feature>
<feature type="domain" description="ARMC9 CTLH-like" evidence="2">
    <location>
        <begin position="50"/>
        <end position="175"/>
    </location>
</feature>
<keyword evidence="4" id="KW-1185">Reference proteome</keyword>
<dbReference type="EMBL" id="CASHTH010000498">
    <property type="protein sequence ID" value="CAI8002831.1"/>
    <property type="molecule type" value="Genomic_DNA"/>
</dbReference>
<dbReference type="PANTHER" id="PTHR14881:SF4">
    <property type="entry name" value="LISH DOMAIN-CONTAINING PROTEIN ARMC9"/>
    <property type="match status" value="1"/>
</dbReference>
<dbReference type="GO" id="GO:0005814">
    <property type="term" value="C:centriole"/>
    <property type="evidence" value="ECO:0007669"/>
    <property type="project" value="TreeGrafter"/>
</dbReference>
<dbReference type="InterPro" id="IPR040369">
    <property type="entry name" value="ARMC9"/>
</dbReference>
<accession>A0AA35R4I5</accession>